<dbReference type="EMBL" id="BAMD01000090">
    <property type="protein sequence ID" value="GAF05487.1"/>
    <property type="molecule type" value="Genomic_DNA"/>
</dbReference>
<evidence type="ECO:0000256" key="1">
    <source>
        <dbReference type="ARBA" id="ARBA00001961"/>
    </source>
</evidence>
<protein>
    <submittedName>
        <fullName evidence="8">Fe(II)-dependent oxygenase superfamily protein</fullName>
    </submittedName>
</protein>
<comment type="cofactor">
    <cofactor evidence="1">
        <name>L-ascorbate</name>
        <dbReference type="ChEBI" id="CHEBI:38290"/>
    </cofactor>
</comment>
<dbReference type="Proteomes" id="UP000019402">
    <property type="component" value="Unassembled WGS sequence"/>
</dbReference>
<dbReference type="GO" id="GO:0051213">
    <property type="term" value="F:dioxygenase activity"/>
    <property type="evidence" value="ECO:0007669"/>
    <property type="project" value="UniProtKB-KW"/>
</dbReference>
<dbReference type="GO" id="GO:0031418">
    <property type="term" value="F:L-ascorbic acid binding"/>
    <property type="evidence" value="ECO:0007669"/>
    <property type="project" value="UniProtKB-KW"/>
</dbReference>
<dbReference type="InterPro" id="IPR044862">
    <property type="entry name" value="Pro_4_hyd_alph_FE2OG_OXY"/>
</dbReference>
<dbReference type="STRING" id="869213.GCA_000517085_00596"/>
<keyword evidence="5" id="KW-0560">Oxidoreductase</keyword>
<organism evidence="8 9">
    <name type="scientific">Saccharicrinis fermentans DSM 9555 = JCM 21142</name>
    <dbReference type="NCBI Taxonomy" id="869213"/>
    <lineage>
        <taxon>Bacteria</taxon>
        <taxon>Pseudomonadati</taxon>
        <taxon>Bacteroidota</taxon>
        <taxon>Bacteroidia</taxon>
        <taxon>Marinilabiliales</taxon>
        <taxon>Marinilabiliaceae</taxon>
        <taxon>Saccharicrinis</taxon>
    </lineage>
</organism>
<keyword evidence="6" id="KW-0408">Iron</keyword>
<evidence type="ECO:0000313" key="8">
    <source>
        <dbReference type="EMBL" id="GAF05487.1"/>
    </source>
</evidence>
<dbReference type="GO" id="GO:0016705">
    <property type="term" value="F:oxidoreductase activity, acting on paired donors, with incorporation or reduction of molecular oxygen"/>
    <property type="evidence" value="ECO:0007669"/>
    <property type="project" value="InterPro"/>
</dbReference>
<gene>
    <name evidence="8" type="ORF">JCM21142_104222</name>
</gene>
<dbReference type="SMART" id="SM00702">
    <property type="entry name" value="P4Hc"/>
    <property type="match status" value="1"/>
</dbReference>
<dbReference type="InterPro" id="IPR005123">
    <property type="entry name" value="Oxoglu/Fe-dep_dioxygenase_dom"/>
</dbReference>
<dbReference type="GO" id="GO:0005506">
    <property type="term" value="F:iron ion binding"/>
    <property type="evidence" value="ECO:0007669"/>
    <property type="project" value="InterPro"/>
</dbReference>
<dbReference type="Pfam" id="PF13640">
    <property type="entry name" value="2OG-FeII_Oxy_3"/>
    <property type="match status" value="1"/>
</dbReference>
<keyword evidence="2" id="KW-0479">Metal-binding</keyword>
<dbReference type="eggNOG" id="COG3751">
    <property type="taxonomic scope" value="Bacteria"/>
</dbReference>
<feature type="domain" description="Fe2OG dioxygenase" evidence="7">
    <location>
        <begin position="80"/>
        <end position="191"/>
    </location>
</feature>
<evidence type="ECO:0000256" key="6">
    <source>
        <dbReference type="ARBA" id="ARBA00023004"/>
    </source>
</evidence>
<evidence type="ECO:0000256" key="5">
    <source>
        <dbReference type="ARBA" id="ARBA00023002"/>
    </source>
</evidence>
<dbReference type="Gene3D" id="2.60.120.620">
    <property type="entry name" value="q2cbj1_9rhob like domain"/>
    <property type="match status" value="1"/>
</dbReference>
<accession>W7YAS5</accession>
<dbReference type="SUPFAM" id="SSF51197">
    <property type="entry name" value="Clavaminate synthase-like"/>
    <property type="match status" value="1"/>
</dbReference>
<evidence type="ECO:0000256" key="3">
    <source>
        <dbReference type="ARBA" id="ARBA00022896"/>
    </source>
</evidence>
<dbReference type="OrthoDB" id="9812472at2"/>
<comment type="caution">
    <text evidence="8">The sequence shown here is derived from an EMBL/GenBank/DDBJ whole genome shotgun (WGS) entry which is preliminary data.</text>
</comment>
<evidence type="ECO:0000313" key="9">
    <source>
        <dbReference type="Proteomes" id="UP000019402"/>
    </source>
</evidence>
<dbReference type="AlphaFoldDB" id="W7YAS5"/>
<reference evidence="8 9" key="1">
    <citation type="journal article" date="2014" name="Genome Announc.">
        <title>Draft Genome Sequence of Cytophaga fermentans JCM 21142T, a Facultative Anaerobe Isolated from Marine Mud.</title>
        <authorList>
            <person name="Starns D."/>
            <person name="Oshima K."/>
            <person name="Suda W."/>
            <person name="Iino T."/>
            <person name="Yuki M."/>
            <person name="Inoue J."/>
            <person name="Kitamura K."/>
            <person name="Iida T."/>
            <person name="Darby A."/>
            <person name="Hattori M."/>
            <person name="Ohkuma M."/>
        </authorList>
    </citation>
    <scope>NUCLEOTIDE SEQUENCE [LARGE SCALE GENOMIC DNA]</scope>
    <source>
        <strain evidence="8 9">JCM 21142</strain>
    </source>
</reference>
<dbReference type="InterPro" id="IPR006620">
    <property type="entry name" value="Pro_4_hyd_alph"/>
</dbReference>
<name>W7YAS5_9BACT</name>
<evidence type="ECO:0000259" key="7">
    <source>
        <dbReference type="PROSITE" id="PS51471"/>
    </source>
</evidence>
<keyword evidence="4" id="KW-0223">Dioxygenase</keyword>
<evidence type="ECO:0000256" key="4">
    <source>
        <dbReference type="ARBA" id="ARBA00022964"/>
    </source>
</evidence>
<dbReference type="RefSeq" id="WP_027470607.1">
    <property type="nucleotide sequence ID" value="NZ_BAMD01000090.1"/>
</dbReference>
<evidence type="ECO:0000256" key="2">
    <source>
        <dbReference type="ARBA" id="ARBA00022723"/>
    </source>
</evidence>
<proteinExistence type="predicted"/>
<keyword evidence="3" id="KW-0847">Vitamin C</keyword>
<keyword evidence="9" id="KW-1185">Reference proteome</keyword>
<sequence length="192" mass="21822">MSLIELPNRKVIYSNQNLFSEGDLSSIYSSIENSLFAFSEVYDNNKKVFSPEERKSLSYRLDSLPSQITDTIMAEVSKLSPDPYLKIIDWQIIKYPTGGYFKLHQDKSEQPNINNPKVSNRCFTFVVLLNNDFEGGKLVLHAELNQGSNYCVGLSLCKNRGDLIIFSSELFHEVQKITKGTRLTLVGWIGIN</sequence>
<dbReference type="PROSITE" id="PS51471">
    <property type="entry name" value="FE2OG_OXY"/>
    <property type="match status" value="1"/>
</dbReference>